<evidence type="ECO:0000313" key="8">
    <source>
        <dbReference type="Proteomes" id="UP001141253"/>
    </source>
</evidence>
<dbReference type="InterPro" id="IPR057546">
    <property type="entry name" value="HEAT_GCN1"/>
</dbReference>
<dbReference type="Pfam" id="PF23227">
    <property type="entry name" value="HEAT_MROH2B_C"/>
    <property type="match status" value="1"/>
</dbReference>
<reference evidence="7" key="2">
    <citation type="journal article" date="2023" name="Int. J. Mol. Sci.">
        <title>De Novo Assembly and Annotation of 11 Diverse Shrub Willow (Salix) Genomes Reveals Novel Gene Organization in Sex-Linked Regions.</title>
        <authorList>
            <person name="Hyden B."/>
            <person name="Feng K."/>
            <person name="Yates T.B."/>
            <person name="Jawdy S."/>
            <person name="Cereghino C."/>
            <person name="Smart L.B."/>
            <person name="Muchero W."/>
        </authorList>
    </citation>
    <scope>NUCLEOTIDE SEQUENCE</scope>
    <source>
        <tissue evidence="7">Shoot tip</tissue>
    </source>
</reference>
<dbReference type="InterPro" id="IPR034085">
    <property type="entry name" value="TOG"/>
</dbReference>
<feature type="domain" description="TOG" evidence="6">
    <location>
        <begin position="1249"/>
        <end position="1491"/>
    </location>
</feature>
<feature type="compositionally biased region" description="Basic and acidic residues" evidence="4">
    <location>
        <begin position="741"/>
        <end position="757"/>
    </location>
</feature>
<evidence type="ECO:0000256" key="3">
    <source>
        <dbReference type="PROSITE-ProRule" id="PRU00103"/>
    </source>
</evidence>
<feature type="domain" description="TOG" evidence="6">
    <location>
        <begin position="1683"/>
        <end position="1944"/>
    </location>
</feature>
<evidence type="ECO:0000259" key="6">
    <source>
        <dbReference type="SMART" id="SM01349"/>
    </source>
</evidence>
<feature type="domain" description="TOG" evidence="6">
    <location>
        <begin position="2136"/>
        <end position="2362"/>
    </location>
</feature>
<gene>
    <name evidence="7" type="ORF">OIU77_006879</name>
</gene>
<evidence type="ECO:0000256" key="5">
    <source>
        <dbReference type="SAM" id="Phobius"/>
    </source>
</evidence>
<dbReference type="Proteomes" id="UP001141253">
    <property type="component" value="Chromosome 19"/>
</dbReference>
<dbReference type="InterPro" id="IPR056810">
    <property type="entry name" value="GNC1-like_N"/>
</dbReference>
<sequence length="2549" mass="278636">MADSLTSLSTSVSTSSTKIRLRIFRHDVVSLLANAEMTVELASMLVDTIFRTLFIYDDRRSRKAVDDVIIKSLNEVIFMKSFAGAVVQAMEKQLKVQSHVGCYRLLNWSVLLLTKSQFSSVSKNAVSRVASAQAGMVNLVMQRSFRERRACRRIFFHLFSQSPDIYKIYIEELKNGRFAYKESPELIRLLLEFSSASTSRFEQCKSIFVDIYLKIAVGVLLESVSLDLSKYGIELLSVVLSQVRHADEGRRVGALAIVRCLSQKSSNPDALEAMFNAVKAVIGGSEGRLQFPYQRTGIFLLSCYKDEGNEEVKLAILSAVASWAARSADSVQPDLVSFIAAGLKEKEVLRRGHLRCLQVICKNADAVLQISSLLGPLVQLVKTGFTKAVQRLDGVYALLVVAKIASTDIKAEETLAKEKIWSFISQNEPSLVPISMASKLSNEDCMTCVDLLEVLLVEHSRRVLEAFSVKLLFQLMVFLLCHPSWDVRRMSYGATRKIITAIPLLSEPLLLEFTNFLSVVGERLSLLGTSDSDNSLDAQAAFVPSVEVLVKALTVISCATLAASPSVSAHVIFCSHHPCMVGTAKRDVVWKRLHKCLRRHGIEVIGIVSADVENLCKGLLGPMGLTSLNPLEQEAAINSLSTLMSITPRDLYLAFEKQLKNLPDRYAHDMLSESDIQIFHTPEGMLSSEQGVYVAESVASKNTRQAKGRFRMYEDDNDMDHVSSNHFAKREPTGREAAGIGKKDTGKLTKKPDKGKTAKEEARELMLKEEAVIRDKVRGIQNNLSMMLRALGEMAISNPVFAHSQLTSLIKFVDPLLQSPIVSDMAYETLVKLSRCTVAPLCHWAFDIATALRLIVTKDVSVFLDLIPPAGDGEANESPSLGLFERIVNGLSVSCKPGPLPVDSFTFVFPILERILLSPKKTALHDDVLRILNLHMDPLLPLPRLQMLSALYHALGVVPAHQGSIGPALNELCLGLKPEEVAPALHGVYAKDVHVRLACLNAIKCIPAVASRSVPENVEVATSLWIALHDPEKSVAEAAEDIWDRYGHDFGTNYSGLFKALSHIDYNVRLAAAEALATALDEKPDTIQESLSTLFSLYIRDAGFGEDTVDAGWLGRQGIALALHSAADVLRTIDLPVVMTFLISRALGDPNADVRGRMINAGIIIIDKHGRDNVSLLFPIFENYLNKQASDEEKYDLVREGVVIFTGALAKHLAKDDPKVHAVVEKLLDVLNTPSEAVQRAVSMCLSPLMQSKKDDAPALVSRLLDQLMNSDKYGERRGAAFGLAGVVKGFGISCLKKYGIAAAIRESLADRISAKHREGAQLAFECFCETLGKLFEPYVIQMLPLLLVSFSDQVVAVREAAECAARSMMSQLSAQGVKLILPSILKGLEDKAWRTKQSSVQLLGAMAYCAPQQLSQCLPTIVPKLTEVLTDTHPKVQSAGQMALQQVMLYIYIYIYIYIYLLAFVFYPNDYTKYSLDILLQTTFINSIDAPSLALLVPIVHRGLRERSAETKKKASQIVGNMCSLVTEPKDMIPYIGLLLPEVKKVLVDPIPEVRSVAARAIGSLIRGMGEENFPDLVPWLFDTLKTDNSNVERSGAAQGLSEVLSALGTGYFELMLPDIIRNCSHQKASVRDGYLTLFKYLPRSLGVQFQNYLQQVLPAILDGLADENESVRDAALGAGHVLVEHYATTSLPLLLPAVEDGIFNDNWRIRQSSVELLGDLLFKVAGTSGKALLEGGSDDEGASTEAQGRAIIEVLGRDKRNEVLAALYMVRTDVSLSVRQAALHVWKTIVANTPKTLKEIMPVLMNTLISSLASSSSERRQVAARALGELVRKLGERVLPLIIPILSQGLKDPNSGRRQGVCIGLSEVMASAVKSQLLSFMNELIPTIRTALCDSMPEVRESAGLAFSTLYKSAGLQAIDEIVPTLLHALEDDETSDTALDGLKQILSVRTTAVLPHILPKLVHLPLSAFNAHALGALAEVAGPGLNFHLGTVLPALLSAMGAEDEDVETLAKKAAETVTLVIDEEGVEYLIAELLKGVGDTLASIRRSSSYLIGFFFKYSKLYLVDEAPNMISTLIVLLSDSDSSTVAVAWEALSRVIGSVPKEVLPSYIKLVRDAVSTSRDKERRKKKGGPVVIPGFCLPKALQPLLPIFLQGLISGSAELREQAALGLGELIEVTSEKALKDFVIPITGPLIRIIGDRFPWQVKSAILSTLSILIRKGGMTLRPFLPQLQTTFIKCLQDSTRTVRTSSAFALGKLSALSTRVDPLVSDLLSSLQASDAGVREAILTALKGVLKHAGKSVSDPVRVRVFSQLKDLIHHDEDQVRISAASILGITSQYMEEPQLDDLLELLSSLASSPSWESRHGSVLSISSLLRHNPSSVVTSRMFPSIMHCLKDALKDEKFPLRETSTKALGRLVLHQIQSDPSETTANVDIISTIVSSLHDDSSEVRRRGLSALKAVAKASPPSITVHISIIGPALAECLKDSSNPVRLAAERCAVHAFQMTKGTDNVQAAQKFITGLDARRLSKFPEYSDASEDSEEESTSG</sequence>
<dbReference type="Gene3D" id="1.25.10.10">
    <property type="entry name" value="Leucine-rich Repeat Variant"/>
    <property type="match status" value="8"/>
</dbReference>
<dbReference type="InterPro" id="IPR021133">
    <property type="entry name" value="HEAT_type_2"/>
</dbReference>
<evidence type="ECO:0000256" key="2">
    <source>
        <dbReference type="ARBA" id="ARBA00022737"/>
    </source>
</evidence>
<proteinExistence type="inferred from homology"/>
<dbReference type="InterPro" id="IPR016024">
    <property type="entry name" value="ARM-type_fold"/>
</dbReference>
<keyword evidence="2" id="KW-0677">Repeat</keyword>
<dbReference type="PANTHER" id="PTHR23346">
    <property type="entry name" value="TRANSLATIONAL ACTIVATOR GCN1-RELATED"/>
    <property type="match status" value="1"/>
</dbReference>
<dbReference type="Pfam" id="PF25786">
    <property type="entry name" value="HEAT_GCN1_C"/>
    <property type="match status" value="1"/>
</dbReference>
<dbReference type="EMBL" id="JAPFFI010000018">
    <property type="protein sequence ID" value="KAJ6349380.1"/>
    <property type="molecule type" value="Genomic_DNA"/>
</dbReference>
<evidence type="ECO:0000256" key="1">
    <source>
        <dbReference type="ARBA" id="ARBA00007366"/>
    </source>
</evidence>
<dbReference type="Pfam" id="PF23271">
    <property type="entry name" value="HEAT_GCN1"/>
    <property type="match status" value="1"/>
</dbReference>
<organism evidence="7 8">
    <name type="scientific">Salix suchowensis</name>
    <dbReference type="NCBI Taxonomy" id="1278906"/>
    <lineage>
        <taxon>Eukaryota</taxon>
        <taxon>Viridiplantae</taxon>
        <taxon>Streptophyta</taxon>
        <taxon>Embryophyta</taxon>
        <taxon>Tracheophyta</taxon>
        <taxon>Spermatophyta</taxon>
        <taxon>Magnoliopsida</taxon>
        <taxon>eudicotyledons</taxon>
        <taxon>Gunneridae</taxon>
        <taxon>Pentapetalae</taxon>
        <taxon>rosids</taxon>
        <taxon>fabids</taxon>
        <taxon>Malpighiales</taxon>
        <taxon>Salicaceae</taxon>
        <taxon>Saliceae</taxon>
        <taxon>Salix</taxon>
    </lineage>
</organism>
<feature type="repeat" description="HEAT" evidence="3">
    <location>
        <begin position="1886"/>
        <end position="1923"/>
    </location>
</feature>
<comment type="similarity">
    <text evidence="1">Belongs to the GCN1 family.</text>
</comment>
<feature type="transmembrane region" description="Helical" evidence="5">
    <location>
        <begin position="1448"/>
        <end position="1468"/>
    </location>
</feature>
<dbReference type="Pfam" id="PF24987">
    <property type="entry name" value="HEAT_EF3_N"/>
    <property type="match status" value="3"/>
</dbReference>
<dbReference type="InterPro" id="IPR055406">
    <property type="entry name" value="HEAT_Maestro"/>
</dbReference>
<feature type="transmembrane region" description="Helical" evidence="5">
    <location>
        <begin position="1480"/>
        <end position="1501"/>
    </location>
</feature>
<feature type="region of interest" description="Disordered" evidence="4">
    <location>
        <begin position="730"/>
        <end position="757"/>
    </location>
</feature>
<reference evidence="7" key="1">
    <citation type="submission" date="2022-10" db="EMBL/GenBank/DDBJ databases">
        <authorList>
            <person name="Hyden B.L."/>
            <person name="Feng K."/>
            <person name="Yates T."/>
            <person name="Jawdy S."/>
            <person name="Smart L.B."/>
            <person name="Muchero W."/>
        </authorList>
    </citation>
    <scope>NUCLEOTIDE SEQUENCE</scope>
    <source>
        <tissue evidence="7">Shoot tip</tissue>
    </source>
</reference>
<dbReference type="SUPFAM" id="SSF48371">
    <property type="entry name" value="ARM repeat"/>
    <property type="match status" value="4"/>
</dbReference>
<keyword evidence="5" id="KW-0472">Membrane</keyword>
<accession>A0ABQ9ANL5</accession>
<dbReference type="InterPro" id="IPR011989">
    <property type="entry name" value="ARM-like"/>
</dbReference>
<name>A0ABQ9ANL5_9ROSI</name>
<keyword evidence="5" id="KW-0812">Transmembrane</keyword>
<dbReference type="PROSITE" id="PS50077">
    <property type="entry name" value="HEAT_REPEAT"/>
    <property type="match status" value="2"/>
</dbReference>
<evidence type="ECO:0000313" key="7">
    <source>
        <dbReference type="EMBL" id="KAJ6349380.1"/>
    </source>
</evidence>
<dbReference type="Pfam" id="PF24993">
    <property type="entry name" value="GNC1_N"/>
    <property type="match status" value="1"/>
</dbReference>
<feature type="repeat" description="HEAT" evidence="3">
    <location>
        <begin position="1540"/>
        <end position="1578"/>
    </location>
</feature>
<keyword evidence="8" id="KW-1185">Reference proteome</keyword>
<comment type="caution">
    <text evidence="7">The sequence shown here is derived from an EMBL/GenBank/DDBJ whole genome shotgun (WGS) entry which is preliminary data.</text>
</comment>
<dbReference type="PANTHER" id="PTHR23346:SF7">
    <property type="entry name" value="STALLED RIBOSOME SENSOR GCN1"/>
    <property type="match status" value="1"/>
</dbReference>
<protein>
    <recommendedName>
        <fullName evidence="6">TOG domain-containing protein</fullName>
    </recommendedName>
</protein>
<keyword evidence="5" id="KW-1133">Transmembrane helix</keyword>
<dbReference type="SMART" id="SM01349">
    <property type="entry name" value="TOG"/>
    <property type="match status" value="3"/>
</dbReference>
<dbReference type="Pfam" id="PF24984">
    <property type="entry name" value="HEAT_EF3_GNC1"/>
    <property type="match status" value="1"/>
</dbReference>
<evidence type="ECO:0000256" key="4">
    <source>
        <dbReference type="SAM" id="MobiDB-lite"/>
    </source>
</evidence>